<dbReference type="PANTHER" id="PTHR33705:SF2">
    <property type="entry name" value="PHOSPHOCARRIER PROTEIN NPR"/>
    <property type="match status" value="1"/>
</dbReference>
<keyword evidence="4" id="KW-0598">Phosphotransferase system</keyword>
<comment type="similarity">
    <text evidence="2">Belongs to the HPr family.</text>
</comment>
<dbReference type="GO" id="GO:0005737">
    <property type="term" value="C:cytoplasm"/>
    <property type="evidence" value="ECO:0007669"/>
    <property type="project" value="UniProtKB-SubCell"/>
</dbReference>
<dbReference type="CDD" id="cd00367">
    <property type="entry name" value="PTS-HPr_like"/>
    <property type="match status" value="1"/>
</dbReference>
<dbReference type="InterPro" id="IPR002114">
    <property type="entry name" value="PTS_HPr_Ser_P_site"/>
</dbReference>
<organism evidence="6 7">
    <name type="scientific">Solidesulfovibrio carbinoliphilus subsp. oakridgensis</name>
    <dbReference type="NCBI Taxonomy" id="694327"/>
    <lineage>
        <taxon>Bacteria</taxon>
        <taxon>Pseudomonadati</taxon>
        <taxon>Thermodesulfobacteriota</taxon>
        <taxon>Desulfovibrionia</taxon>
        <taxon>Desulfovibrionales</taxon>
        <taxon>Desulfovibrionaceae</taxon>
        <taxon>Solidesulfovibrio</taxon>
    </lineage>
</organism>
<dbReference type="RefSeq" id="WP_009181137.1">
    <property type="nucleotide sequence ID" value="NZ_CM001368.1"/>
</dbReference>
<evidence type="ECO:0000259" key="5">
    <source>
        <dbReference type="PROSITE" id="PS51350"/>
    </source>
</evidence>
<evidence type="ECO:0000313" key="7">
    <source>
        <dbReference type="Proteomes" id="UP000004662"/>
    </source>
</evidence>
<name>G7Q922_9BACT</name>
<accession>G7Q922</accession>
<keyword evidence="7" id="KW-1185">Reference proteome</keyword>
<dbReference type="OrthoDB" id="9798965at2"/>
<dbReference type="STRING" id="694327.DFW101_1736"/>
<dbReference type="GO" id="GO:0016740">
    <property type="term" value="F:transferase activity"/>
    <property type="evidence" value="ECO:0007669"/>
    <property type="project" value="UniProtKB-KW"/>
</dbReference>
<dbReference type="GO" id="GO:0009401">
    <property type="term" value="P:phosphoenolpyruvate-dependent sugar phosphotransferase system"/>
    <property type="evidence" value="ECO:0007669"/>
    <property type="project" value="UniProtKB-KW"/>
</dbReference>
<dbReference type="InterPro" id="IPR050399">
    <property type="entry name" value="HPr"/>
</dbReference>
<proteinExistence type="inferred from homology"/>
<dbReference type="PROSITE" id="PS00589">
    <property type="entry name" value="PTS_HPR_SER"/>
    <property type="match status" value="1"/>
</dbReference>
<evidence type="ECO:0000256" key="1">
    <source>
        <dbReference type="ARBA" id="ARBA00004496"/>
    </source>
</evidence>
<dbReference type="SUPFAM" id="SSF55594">
    <property type="entry name" value="HPr-like"/>
    <property type="match status" value="1"/>
</dbReference>
<comment type="subcellular location">
    <subcellularLocation>
        <location evidence="1">Cytoplasm</location>
    </subcellularLocation>
</comment>
<dbReference type="NCBIfam" id="TIGR01003">
    <property type="entry name" value="PTS_HPr_family"/>
    <property type="match status" value="1"/>
</dbReference>
<dbReference type="Gene3D" id="3.30.1340.10">
    <property type="entry name" value="HPr-like"/>
    <property type="match status" value="1"/>
</dbReference>
<dbReference type="InterPro" id="IPR035895">
    <property type="entry name" value="HPr-like_sf"/>
</dbReference>
<feature type="domain" description="HPr" evidence="5">
    <location>
        <begin position="22"/>
        <end position="107"/>
    </location>
</feature>
<dbReference type="Proteomes" id="UP000004662">
    <property type="component" value="Chromosome"/>
</dbReference>
<sequence>MTNQTSYAESQAQNDILPRDGGFSLRVRVLNDQGLHARPAARLAQEAQKFPCDIRLVHGDEAVDAKSILDILTLAAGHGSELELRANGPEAEDALTHLGALIRNRFK</sequence>
<reference evidence="7" key="1">
    <citation type="journal article" date="2015" name="Genome Announc.">
        <title>High-Quality Draft Genome Sequence of Desulfovibrio carbinoliphilus FW-101-2B, an Organic Acid-Oxidizing Sulfate-Reducing Bacterium Isolated from Uranium(VI)-Contaminated Groundwater.</title>
        <authorList>
            <person name="Ramsay B.D."/>
            <person name="Hwang C."/>
            <person name="Woo H.L."/>
            <person name="Carroll S.L."/>
            <person name="Lucas S."/>
            <person name="Han J."/>
            <person name="Lapidus A.L."/>
            <person name="Cheng J.F."/>
            <person name="Goodwin L.A."/>
            <person name="Pitluck S."/>
            <person name="Peters L."/>
            <person name="Chertkov O."/>
            <person name="Held B."/>
            <person name="Detter J.C."/>
            <person name="Han C.S."/>
            <person name="Tapia R."/>
            <person name="Land M.L."/>
            <person name="Hauser L.J."/>
            <person name="Kyrpides N.C."/>
            <person name="Ivanova N.N."/>
            <person name="Mikhailova N."/>
            <person name="Pagani I."/>
            <person name="Woyke T."/>
            <person name="Arkin A.P."/>
            <person name="Dehal P."/>
            <person name="Chivian D."/>
            <person name="Criddle C.S."/>
            <person name="Wu W."/>
            <person name="Chakraborty R."/>
            <person name="Hazen T.C."/>
            <person name="Fields M.W."/>
        </authorList>
    </citation>
    <scope>NUCLEOTIDE SEQUENCE [LARGE SCALE GENOMIC DNA]</scope>
    <source>
        <strain evidence="7">FW-101-2B</strain>
    </source>
</reference>
<dbReference type="PROSITE" id="PS00369">
    <property type="entry name" value="PTS_HPR_HIS"/>
    <property type="match status" value="1"/>
</dbReference>
<dbReference type="HOGENOM" id="CLU_136230_1_2_7"/>
<dbReference type="Pfam" id="PF00381">
    <property type="entry name" value="PTS-HPr"/>
    <property type="match status" value="1"/>
</dbReference>
<dbReference type="PROSITE" id="PS51350">
    <property type="entry name" value="PTS_HPR_DOM"/>
    <property type="match status" value="1"/>
</dbReference>
<dbReference type="PANTHER" id="PTHR33705">
    <property type="entry name" value="PHOSPHOCARRIER PROTEIN HPR"/>
    <property type="match status" value="1"/>
</dbReference>
<dbReference type="InterPro" id="IPR001020">
    <property type="entry name" value="PTS_HPr_His_P_site"/>
</dbReference>
<dbReference type="eggNOG" id="COG1925">
    <property type="taxonomic scope" value="Bacteria"/>
</dbReference>
<gene>
    <name evidence="6" type="ORF">DFW101_1736</name>
</gene>
<evidence type="ECO:0000256" key="2">
    <source>
        <dbReference type="ARBA" id="ARBA00010736"/>
    </source>
</evidence>
<dbReference type="EMBL" id="CM001368">
    <property type="protein sequence ID" value="EHJ47744.1"/>
    <property type="molecule type" value="Genomic_DNA"/>
</dbReference>
<protein>
    <submittedName>
        <fullName evidence="6">Phosphotransferase system, phosphocarrier protein HPr</fullName>
    </submittedName>
</protein>
<dbReference type="AlphaFoldDB" id="G7Q922"/>
<evidence type="ECO:0000256" key="4">
    <source>
        <dbReference type="ARBA" id="ARBA00022683"/>
    </source>
</evidence>
<dbReference type="InterPro" id="IPR000032">
    <property type="entry name" value="HPr-like"/>
</dbReference>
<evidence type="ECO:0000256" key="3">
    <source>
        <dbReference type="ARBA" id="ARBA00022490"/>
    </source>
</evidence>
<keyword evidence="3" id="KW-0963">Cytoplasm</keyword>
<dbReference type="PRINTS" id="PR00107">
    <property type="entry name" value="PHOSPHOCPHPR"/>
</dbReference>
<evidence type="ECO:0000313" key="6">
    <source>
        <dbReference type="EMBL" id="EHJ47744.1"/>
    </source>
</evidence>